<dbReference type="Pfam" id="PF02810">
    <property type="entry name" value="SEC-C"/>
    <property type="match status" value="1"/>
</dbReference>
<dbReference type="InterPro" id="IPR009045">
    <property type="entry name" value="Zn_M74/Hedgehog-like"/>
</dbReference>
<dbReference type="EMBL" id="PCVN01000048">
    <property type="protein sequence ID" value="PIQ74482.1"/>
    <property type="molecule type" value="Genomic_DNA"/>
</dbReference>
<sequence length="232" mass="27067">MNIIIRDNHEPLVDIKKYCPGVVVALGRKRMAVEKTAYLRMGVAKMLKKAQGYLPKGVNFVINDAWRPAYIQTEIYFNFIRRFEKRYPKWTRKKIILEVEKYVAPWRGSGASGHMSGGAIDLRLVDKNGHKIPMKSKRLSYQKNALSVQEKLPGYIKKNREILFEAMRKAGFSNYPKEYWHWSYGDYYWARRNKKPLAIYGAVCDHRNFYDSKPCPCGSGNKYKKCHGTRGE</sequence>
<keyword evidence="6" id="KW-0224">Dipeptidase</keyword>
<keyword evidence="8" id="KW-0961">Cell wall biogenesis/degradation</keyword>
<keyword evidence="3" id="KW-0479">Metal-binding</keyword>
<keyword evidence="5" id="KW-0862">Zinc</keyword>
<dbReference type="GO" id="GO:0071555">
    <property type="term" value="P:cell wall organization"/>
    <property type="evidence" value="ECO:0007669"/>
    <property type="project" value="UniProtKB-KW"/>
</dbReference>
<dbReference type="GO" id="GO:0046872">
    <property type="term" value="F:metal ion binding"/>
    <property type="evidence" value="ECO:0007669"/>
    <property type="project" value="UniProtKB-KW"/>
</dbReference>
<keyword evidence="7" id="KW-0482">Metalloprotease</keyword>
<organism evidence="9 10">
    <name type="scientific">Candidatus Portnoybacteria bacterium CG11_big_fil_rev_8_21_14_0_20_44_10</name>
    <dbReference type="NCBI Taxonomy" id="1974818"/>
    <lineage>
        <taxon>Bacteria</taxon>
        <taxon>Candidatus Portnoyibacteriota</taxon>
    </lineage>
</organism>
<evidence type="ECO:0000256" key="1">
    <source>
        <dbReference type="ARBA" id="ARBA00001362"/>
    </source>
</evidence>
<evidence type="ECO:0000313" key="10">
    <source>
        <dbReference type="Proteomes" id="UP000231550"/>
    </source>
</evidence>
<evidence type="ECO:0008006" key="11">
    <source>
        <dbReference type="Google" id="ProtNLM"/>
    </source>
</evidence>
<reference evidence="9 10" key="1">
    <citation type="submission" date="2017-09" db="EMBL/GenBank/DDBJ databases">
        <title>Depth-based differentiation of microbial function through sediment-hosted aquifers and enrichment of novel symbionts in the deep terrestrial subsurface.</title>
        <authorList>
            <person name="Probst A.J."/>
            <person name="Ladd B."/>
            <person name="Jarett J.K."/>
            <person name="Geller-Mcgrath D.E."/>
            <person name="Sieber C.M."/>
            <person name="Emerson J.B."/>
            <person name="Anantharaman K."/>
            <person name="Thomas B.C."/>
            <person name="Malmstrom R."/>
            <person name="Stieglmeier M."/>
            <person name="Klingl A."/>
            <person name="Woyke T."/>
            <person name="Ryan C.M."/>
            <person name="Banfield J.F."/>
        </authorList>
    </citation>
    <scope>NUCLEOTIDE SEQUENCE [LARGE SCALE GENOMIC DNA]</scope>
    <source>
        <strain evidence="9">CG11_big_fil_rev_8_21_14_0_20_44_10</strain>
    </source>
</reference>
<evidence type="ECO:0000256" key="4">
    <source>
        <dbReference type="ARBA" id="ARBA00022801"/>
    </source>
</evidence>
<dbReference type="InterPro" id="IPR000755">
    <property type="entry name" value="A_A_dipeptidase"/>
</dbReference>
<evidence type="ECO:0000256" key="8">
    <source>
        <dbReference type="ARBA" id="ARBA00023316"/>
    </source>
</evidence>
<dbReference type="GO" id="GO:0160237">
    <property type="term" value="F:D-Ala-D-Ala dipeptidase activity"/>
    <property type="evidence" value="ECO:0007669"/>
    <property type="project" value="UniProtKB-EC"/>
</dbReference>
<gene>
    <name evidence="9" type="ORF">COV85_01885</name>
</gene>
<dbReference type="Proteomes" id="UP000231550">
    <property type="component" value="Unassembled WGS sequence"/>
</dbReference>
<comment type="catalytic activity">
    <reaction evidence="1">
        <text>D-alanyl-D-alanine + H2O = 2 D-alanine</text>
        <dbReference type="Rhea" id="RHEA:20661"/>
        <dbReference type="ChEBI" id="CHEBI:15377"/>
        <dbReference type="ChEBI" id="CHEBI:57416"/>
        <dbReference type="ChEBI" id="CHEBI:57822"/>
        <dbReference type="EC" id="3.4.13.22"/>
    </reaction>
</comment>
<accession>A0A2H0KQR4</accession>
<dbReference type="Gene3D" id="3.30.1380.10">
    <property type="match status" value="1"/>
</dbReference>
<dbReference type="InterPro" id="IPR004027">
    <property type="entry name" value="SEC_C_motif"/>
</dbReference>
<protein>
    <recommendedName>
        <fullName evidence="11">D-Ala-D-Ala dipeptidase</fullName>
    </recommendedName>
</protein>
<dbReference type="GO" id="GO:0006508">
    <property type="term" value="P:proteolysis"/>
    <property type="evidence" value="ECO:0007669"/>
    <property type="project" value="UniProtKB-KW"/>
</dbReference>
<dbReference type="Pfam" id="PF01427">
    <property type="entry name" value="Peptidase_M15"/>
    <property type="match status" value="1"/>
</dbReference>
<evidence type="ECO:0000256" key="2">
    <source>
        <dbReference type="ARBA" id="ARBA00022670"/>
    </source>
</evidence>
<dbReference type="AlphaFoldDB" id="A0A2H0KQR4"/>
<dbReference type="SUPFAM" id="SSF103642">
    <property type="entry name" value="Sec-C motif"/>
    <property type="match status" value="1"/>
</dbReference>
<dbReference type="SUPFAM" id="SSF55166">
    <property type="entry name" value="Hedgehog/DD-peptidase"/>
    <property type="match status" value="1"/>
</dbReference>
<name>A0A2H0KQR4_9BACT</name>
<evidence type="ECO:0000256" key="7">
    <source>
        <dbReference type="ARBA" id="ARBA00023049"/>
    </source>
</evidence>
<evidence type="ECO:0000256" key="3">
    <source>
        <dbReference type="ARBA" id="ARBA00022723"/>
    </source>
</evidence>
<keyword evidence="4" id="KW-0378">Hydrolase</keyword>
<dbReference type="PANTHER" id="PTHR43126">
    <property type="entry name" value="D-ALANYL-D-ALANINE DIPEPTIDASE"/>
    <property type="match status" value="1"/>
</dbReference>
<proteinExistence type="predicted"/>
<evidence type="ECO:0000256" key="5">
    <source>
        <dbReference type="ARBA" id="ARBA00022833"/>
    </source>
</evidence>
<evidence type="ECO:0000313" key="9">
    <source>
        <dbReference type="EMBL" id="PIQ74482.1"/>
    </source>
</evidence>
<keyword evidence="2" id="KW-0645">Protease</keyword>
<comment type="caution">
    <text evidence="9">The sequence shown here is derived from an EMBL/GenBank/DDBJ whole genome shotgun (WGS) entry which is preliminary data.</text>
</comment>
<evidence type="ECO:0000256" key="6">
    <source>
        <dbReference type="ARBA" id="ARBA00022997"/>
    </source>
</evidence>
<dbReference type="GO" id="GO:0008237">
    <property type="term" value="F:metallopeptidase activity"/>
    <property type="evidence" value="ECO:0007669"/>
    <property type="project" value="UniProtKB-KW"/>
</dbReference>